<dbReference type="InterPro" id="IPR016181">
    <property type="entry name" value="Acyl_CoA_acyltransferase"/>
</dbReference>
<dbReference type="AlphaFoldDB" id="A0A087VTG4"/>
<dbReference type="HOGENOM" id="CLU_086503_7_1_11"/>
<dbReference type="PROSITE" id="PS51186">
    <property type="entry name" value="GNAT"/>
    <property type="match status" value="1"/>
</dbReference>
<feature type="domain" description="N-acetyltransferase" evidence="1">
    <location>
        <begin position="1"/>
        <end position="137"/>
    </location>
</feature>
<protein>
    <submittedName>
        <fullName evidence="2">Acetyltransferase, GNAT family</fullName>
    </submittedName>
</protein>
<dbReference type="GO" id="GO:0016747">
    <property type="term" value="F:acyltransferase activity, transferring groups other than amino-acyl groups"/>
    <property type="evidence" value="ECO:0007669"/>
    <property type="project" value="InterPro"/>
</dbReference>
<name>A0A087VTG4_9BIFI</name>
<dbReference type="OrthoDB" id="3190820at2"/>
<dbReference type="InterPro" id="IPR000182">
    <property type="entry name" value="GNAT_dom"/>
</dbReference>
<dbReference type="Pfam" id="PF13508">
    <property type="entry name" value="Acetyltransf_7"/>
    <property type="match status" value="1"/>
</dbReference>
<organism evidence="2 3">
    <name type="scientific">Bifidobacterium [indicum] DSM 20214 = LMG 11587</name>
    <dbReference type="NCBI Taxonomy" id="1341694"/>
    <lineage>
        <taxon>Bacteria</taxon>
        <taxon>Bacillati</taxon>
        <taxon>Actinomycetota</taxon>
        <taxon>Actinomycetes</taxon>
        <taxon>Bifidobacteriales</taxon>
        <taxon>Bifidobacteriaceae</taxon>
        <taxon>Bifidobacterium</taxon>
    </lineage>
</organism>
<sequence>MEVVIRHDALTPELYERVRSTADFHPYPIDDVKAALDGGYCSVVADVDGEPAGIGRVVADGRIAFFIKDLVVLPPCRHQGVGSAILQALLDRIGQEACEHAYVGLMATPGKEGFYEEHGFTRRPGPGLGSGMVLFLDGAYEARVSTVNKSKEKES</sequence>
<gene>
    <name evidence="2" type="ORF">BINDI_0336</name>
</gene>
<proteinExistence type="predicted"/>
<dbReference type="Gene3D" id="3.40.630.30">
    <property type="match status" value="1"/>
</dbReference>
<dbReference type="EMBL" id="CP006018">
    <property type="protein sequence ID" value="AIC91618.1"/>
    <property type="molecule type" value="Genomic_DNA"/>
</dbReference>
<dbReference type="Proteomes" id="UP000028569">
    <property type="component" value="Chromosome"/>
</dbReference>
<keyword evidence="2" id="KW-0808">Transferase</keyword>
<dbReference type="CDD" id="cd04301">
    <property type="entry name" value="NAT_SF"/>
    <property type="match status" value="1"/>
</dbReference>
<evidence type="ECO:0000259" key="1">
    <source>
        <dbReference type="PROSITE" id="PS51186"/>
    </source>
</evidence>
<dbReference type="SUPFAM" id="SSF55729">
    <property type="entry name" value="Acyl-CoA N-acyltransferases (Nat)"/>
    <property type="match status" value="1"/>
</dbReference>
<reference evidence="2 3" key="1">
    <citation type="journal article" date="2014" name="Appl. Environ. Microbiol.">
        <title>Genomic encyclopedia of type strains of the genus Bifidobacterium.</title>
        <authorList>
            <person name="Milani C."/>
            <person name="Lugli G.A."/>
            <person name="Duranti S."/>
            <person name="Turroni F."/>
            <person name="Bottacini F."/>
            <person name="Mangifesta M."/>
            <person name="Sanchez B."/>
            <person name="Viappiani A."/>
            <person name="Mancabelli L."/>
            <person name="Taminiau B."/>
            <person name="Delcenserie V."/>
            <person name="Barrangou R."/>
            <person name="Margolles A."/>
            <person name="van Sinderen D."/>
            <person name="Ventura M."/>
        </authorList>
    </citation>
    <scope>NUCLEOTIDE SEQUENCE [LARGE SCALE GENOMIC DNA]</scope>
    <source>
        <strain evidence="2 3">LMG 11587</strain>
    </source>
</reference>
<accession>A0A087VTG4</accession>
<dbReference type="RefSeq" id="WP_052108670.1">
    <property type="nucleotide sequence ID" value="NZ_CP006018.1"/>
</dbReference>
<evidence type="ECO:0000313" key="3">
    <source>
        <dbReference type="Proteomes" id="UP000028569"/>
    </source>
</evidence>
<dbReference type="KEGG" id="bii:BINDI_0336"/>
<evidence type="ECO:0000313" key="2">
    <source>
        <dbReference type="EMBL" id="AIC91618.1"/>
    </source>
</evidence>
<keyword evidence="3" id="KW-1185">Reference proteome</keyword>